<evidence type="ECO:0000256" key="10">
    <source>
        <dbReference type="SAM" id="MobiDB-lite"/>
    </source>
</evidence>
<dbReference type="SUPFAM" id="SSF90123">
    <property type="entry name" value="ABC transporter transmembrane region"/>
    <property type="match status" value="1"/>
</dbReference>
<dbReference type="GO" id="GO:0006508">
    <property type="term" value="P:proteolysis"/>
    <property type="evidence" value="ECO:0007669"/>
    <property type="project" value="UniProtKB-KW"/>
</dbReference>
<evidence type="ECO:0000256" key="5">
    <source>
        <dbReference type="ARBA" id="ARBA00022807"/>
    </source>
</evidence>
<feature type="transmembrane region" description="Helical" evidence="11">
    <location>
        <begin position="150"/>
        <end position="175"/>
    </location>
</feature>
<proteinExistence type="inferred from homology"/>
<sequence>PNEDKELLTTEIKPEEIKTIQNPAFKISNRGVLQMLGIHIDKIIPRTTSNPNTTITNEQNTSELKDESSIELDDSRAPVIKPDSSKETIVPILKLFGKNCFYHCGWMFLLSLVVLFLATQTLLVSKDIWLSKWSNDWNKHGEDEYSGHYLTAYNVLCILGVINMGALSVVAAVAATRAYNSIYNAIVDAAISFNNFSIAKSDQMMTALKIHFAQLDEDLSVSIIIFIVSLVAVHSGVNGSLTPGFIGLALVYILMLPYLLKWLIYSWPQMRSDMQSLKELEPHSRISQENNDGLMIPDWPEVGKIQVENLSVTPSMTRVSFLINAGEKTRQKLTTRVKIAMAVRLSDAVCPIAVCLTPIVRLVVCLKISGQTAAGQMAHGLTKQMVICPNFMSNVHVQVGICSQNGSDLSALAKMFVRLTPVPKESIFIDDSDIFKILPTLLRLRIAIISNNDCVLDGTIRSNLDMKGSFGDEEIWSVLKTIGLKHRISKLNGGLDYELNDDSKIFANHENQLLCLGRAILHRPKIIITNELDATLLKTVFDVFPMNTTIALSTEQNSLTICDRIVELEYTHIDDTISVTFQLTLFHLDNMKLFICSFLWFFAACEAIPLYALIADAEWTAFKELYNKTYSNIEEDFRHKIFMENKLKVIEHNNRYNLGIKSYALAINEFSDLLPHEFSSVMLGLSKPNKNANMENSSSYLSPSNVVLPKSVDWRKKGYVTPVKNQGQCGSCWAFSTTGSLEGQHFRKTGALVSLSEQNLVDCSYLNHGCNGGIMDYAFQYIKKNGGIDTEDSYKYEMQVGPCRFKKSSVGATVTGFVDVTTGDENALAEAVATVGPVSVAIDASDPDFQHYSRGVYYKPDCSSTNLDHGVLVVGFGTDEKQNDFWLVKNSWGASWGDEGYIKMARNRENNCGIATLASYPLV</sequence>
<dbReference type="HOGENOM" id="CLU_316339_0_0_1"/>
<evidence type="ECO:0000256" key="9">
    <source>
        <dbReference type="ARBA" id="ARBA00023157"/>
    </source>
</evidence>
<name>T1J339_STRMM</name>
<dbReference type="InterPro" id="IPR039417">
    <property type="entry name" value="Peptidase_C1A_papain-like"/>
</dbReference>
<dbReference type="InterPro" id="IPR038765">
    <property type="entry name" value="Papain-like_cys_pep_sf"/>
</dbReference>
<dbReference type="PROSITE" id="PS00640">
    <property type="entry name" value="THIOL_PROTEASE_ASN"/>
    <property type="match status" value="1"/>
</dbReference>
<evidence type="ECO:0000256" key="6">
    <source>
        <dbReference type="ARBA" id="ARBA00022989"/>
    </source>
</evidence>
<dbReference type="GO" id="GO:0005524">
    <property type="term" value="F:ATP binding"/>
    <property type="evidence" value="ECO:0007669"/>
    <property type="project" value="InterPro"/>
</dbReference>
<dbReference type="Pfam" id="PF00112">
    <property type="entry name" value="Peptidase_C1"/>
    <property type="match status" value="1"/>
</dbReference>
<feature type="transmembrane region" description="Helical" evidence="11">
    <location>
        <begin position="243"/>
        <end position="264"/>
    </location>
</feature>
<dbReference type="FunFam" id="3.90.70.10:FF:000006">
    <property type="entry name" value="Cathepsin S"/>
    <property type="match status" value="1"/>
</dbReference>
<dbReference type="SUPFAM" id="SSF54001">
    <property type="entry name" value="Cysteine proteinases"/>
    <property type="match status" value="1"/>
</dbReference>
<feature type="transmembrane region" description="Helical" evidence="11">
    <location>
        <begin position="219"/>
        <end position="237"/>
    </location>
</feature>
<evidence type="ECO:0000256" key="4">
    <source>
        <dbReference type="ARBA" id="ARBA00022801"/>
    </source>
</evidence>
<dbReference type="InterPro" id="IPR025661">
    <property type="entry name" value="Pept_asp_AS"/>
</dbReference>
<protein>
    <recommendedName>
        <fullName evidence="16">Cathepsin L</fullName>
    </recommendedName>
</protein>
<evidence type="ECO:0000313" key="15">
    <source>
        <dbReference type="Proteomes" id="UP000014500"/>
    </source>
</evidence>
<dbReference type="AlphaFoldDB" id="T1J339"/>
<dbReference type="SMART" id="SM00848">
    <property type="entry name" value="Inhibitor_I29"/>
    <property type="match status" value="1"/>
</dbReference>
<dbReference type="Gene3D" id="3.40.50.300">
    <property type="entry name" value="P-loop containing nucleotide triphosphate hydrolases"/>
    <property type="match status" value="1"/>
</dbReference>
<evidence type="ECO:0000259" key="13">
    <source>
        <dbReference type="SMART" id="SM00848"/>
    </source>
</evidence>
<reference evidence="14" key="2">
    <citation type="submission" date="2015-02" db="UniProtKB">
        <authorList>
            <consortium name="EnsemblMetazoa"/>
        </authorList>
    </citation>
    <scope>IDENTIFICATION</scope>
</reference>
<dbReference type="InterPro" id="IPR000668">
    <property type="entry name" value="Peptidase_C1A_C"/>
</dbReference>
<keyword evidence="3 11" id="KW-0812">Transmembrane</keyword>
<keyword evidence="6 11" id="KW-1133">Transmembrane helix</keyword>
<dbReference type="SMART" id="SM00645">
    <property type="entry name" value="Pept_C1"/>
    <property type="match status" value="1"/>
</dbReference>
<accession>T1J339</accession>
<dbReference type="GO" id="GO:0008234">
    <property type="term" value="F:cysteine-type peptidase activity"/>
    <property type="evidence" value="ECO:0007669"/>
    <property type="project" value="UniProtKB-KW"/>
</dbReference>
<dbReference type="PROSITE" id="PS00639">
    <property type="entry name" value="THIOL_PROTEASE_HIS"/>
    <property type="match status" value="1"/>
</dbReference>
<keyword evidence="7 11" id="KW-0472">Membrane</keyword>
<dbReference type="InterPro" id="IPR027417">
    <property type="entry name" value="P-loop_NTPase"/>
</dbReference>
<evidence type="ECO:0000256" key="7">
    <source>
        <dbReference type="ARBA" id="ARBA00023136"/>
    </source>
</evidence>
<dbReference type="PROSITE" id="PS00139">
    <property type="entry name" value="THIOL_PROTEASE_CYS"/>
    <property type="match status" value="1"/>
</dbReference>
<dbReference type="eggNOG" id="KOG0054">
    <property type="taxonomic scope" value="Eukaryota"/>
</dbReference>
<reference evidence="15" key="1">
    <citation type="submission" date="2011-05" db="EMBL/GenBank/DDBJ databases">
        <authorList>
            <person name="Richards S.R."/>
            <person name="Qu J."/>
            <person name="Jiang H."/>
            <person name="Jhangiani S.N."/>
            <person name="Agravi P."/>
            <person name="Goodspeed R."/>
            <person name="Gross S."/>
            <person name="Mandapat C."/>
            <person name="Jackson L."/>
            <person name="Mathew T."/>
            <person name="Pu L."/>
            <person name="Thornton R."/>
            <person name="Saada N."/>
            <person name="Wilczek-Boney K.B."/>
            <person name="Lee S."/>
            <person name="Kovar C."/>
            <person name="Wu Y."/>
            <person name="Scherer S.E."/>
            <person name="Worley K.C."/>
            <person name="Muzny D.M."/>
            <person name="Gibbs R."/>
        </authorList>
    </citation>
    <scope>NUCLEOTIDE SEQUENCE</scope>
    <source>
        <strain evidence="15">Brora</strain>
    </source>
</reference>
<dbReference type="PhylomeDB" id="T1J339"/>
<organism evidence="14 15">
    <name type="scientific">Strigamia maritima</name>
    <name type="common">European centipede</name>
    <name type="synonym">Geophilus maritimus</name>
    <dbReference type="NCBI Taxonomy" id="126957"/>
    <lineage>
        <taxon>Eukaryota</taxon>
        <taxon>Metazoa</taxon>
        <taxon>Ecdysozoa</taxon>
        <taxon>Arthropoda</taxon>
        <taxon>Myriapoda</taxon>
        <taxon>Chilopoda</taxon>
        <taxon>Pleurostigmophora</taxon>
        <taxon>Geophilomorpha</taxon>
        <taxon>Linotaeniidae</taxon>
        <taxon>Strigamia</taxon>
    </lineage>
</organism>
<evidence type="ECO:0000256" key="11">
    <source>
        <dbReference type="SAM" id="Phobius"/>
    </source>
</evidence>
<evidence type="ECO:0000256" key="1">
    <source>
        <dbReference type="ARBA" id="ARBA00008455"/>
    </source>
</evidence>
<feature type="compositionally biased region" description="Polar residues" evidence="10">
    <location>
        <begin position="49"/>
        <end position="62"/>
    </location>
</feature>
<evidence type="ECO:0000259" key="12">
    <source>
        <dbReference type="SMART" id="SM00645"/>
    </source>
</evidence>
<evidence type="ECO:0000256" key="3">
    <source>
        <dbReference type="ARBA" id="ARBA00022692"/>
    </source>
</evidence>
<comment type="similarity">
    <text evidence="1">Belongs to the peptidase C1 family.</text>
</comment>
<keyword evidence="2" id="KW-0645">Protease</keyword>
<dbReference type="PRINTS" id="PR00705">
    <property type="entry name" value="PAPAIN"/>
</dbReference>
<dbReference type="GO" id="GO:0016020">
    <property type="term" value="C:membrane"/>
    <property type="evidence" value="ECO:0007669"/>
    <property type="project" value="InterPro"/>
</dbReference>
<feature type="transmembrane region" description="Helical" evidence="11">
    <location>
        <begin position="593"/>
        <end position="614"/>
    </location>
</feature>
<dbReference type="PANTHER" id="PTHR12411">
    <property type="entry name" value="CYSTEINE PROTEASE FAMILY C1-RELATED"/>
    <property type="match status" value="1"/>
</dbReference>
<dbReference type="eggNOG" id="KOG1543">
    <property type="taxonomic scope" value="Eukaryota"/>
</dbReference>
<dbReference type="InterPro" id="IPR013128">
    <property type="entry name" value="Peptidase_C1A"/>
</dbReference>
<dbReference type="Gene3D" id="1.20.1560.10">
    <property type="entry name" value="ABC transporter type 1, transmembrane domain"/>
    <property type="match status" value="1"/>
</dbReference>
<evidence type="ECO:0008006" key="16">
    <source>
        <dbReference type="Google" id="ProtNLM"/>
    </source>
</evidence>
<dbReference type="Pfam" id="PF08246">
    <property type="entry name" value="Inhibitor_I29"/>
    <property type="match status" value="1"/>
</dbReference>
<dbReference type="EnsemblMetazoa" id="SMAR007997-RA">
    <property type="protein sequence ID" value="SMAR007997-PA"/>
    <property type="gene ID" value="SMAR007997"/>
</dbReference>
<dbReference type="CDD" id="cd02248">
    <property type="entry name" value="Peptidase_C1A"/>
    <property type="match status" value="1"/>
</dbReference>
<dbReference type="InterPro" id="IPR025660">
    <property type="entry name" value="Pept_his_AS"/>
</dbReference>
<keyword evidence="15" id="KW-1185">Reference proteome</keyword>
<keyword evidence="5" id="KW-0788">Thiol protease</keyword>
<evidence type="ECO:0000256" key="8">
    <source>
        <dbReference type="ARBA" id="ARBA00023145"/>
    </source>
</evidence>
<dbReference type="Gene3D" id="3.90.70.10">
    <property type="entry name" value="Cysteine proteinases"/>
    <property type="match status" value="1"/>
</dbReference>
<keyword evidence="9" id="KW-1015">Disulfide bond</keyword>
<dbReference type="InterPro" id="IPR000169">
    <property type="entry name" value="Pept_cys_AS"/>
</dbReference>
<dbReference type="Proteomes" id="UP000014500">
    <property type="component" value="Unassembled WGS sequence"/>
</dbReference>
<keyword evidence="4" id="KW-0378">Hydrolase</keyword>
<dbReference type="InterPro" id="IPR036640">
    <property type="entry name" value="ABC1_TM_sf"/>
</dbReference>
<dbReference type="InterPro" id="IPR013201">
    <property type="entry name" value="Prot_inhib_I29"/>
</dbReference>
<dbReference type="EMBL" id="JH431820">
    <property type="status" value="NOT_ANNOTATED_CDS"/>
    <property type="molecule type" value="Genomic_DNA"/>
</dbReference>
<evidence type="ECO:0000256" key="2">
    <source>
        <dbReference type="ARBA" id="ARBA00022670"/>
    </source>
</evidence>
<keyword evidence="8" id="KW-0865">Zymogen</keyword>
<feature type="domain" description="Cathepsin propeptide inhibitor" evidence="13">
    <location>
        <begin position="619"/>
        <end position="678"/>
    </location>
</feature>
<dbReference type="SUPFAM" id="SSF52540">
    <property type="entry name" value="P-loop containing nucleoside triphosphate hydrolases"/>
    <property type="match status" value="1"/>
</dbReference>
<feature type="region of interest" description="Disordered" evidence="10">
    <location>
        <begin position="49"/>
        <end position="70"/>
    </location>
</feature>
<feature type="domain" description="Peptidase C1A papain C-terminal" evidence="12">
    <location>
        <begin position="708"/>
        <end position="922"/>
    </location>
</feature>
<evidence type="ECO:0000313" key="14">
    <source>
        <dbReference type="EnsemblMetazoa" id="SMAR007997-PA"/>
    </source>
</evidence>
<dbReference type="STRING" id="126957.T1J339"/>
<feature type="transmembrane region" description="Helical" evidence="11">
    <location>
        <begin position="106"/>
        <end position="129"/>
    </location>
</feature>